<accession>A0A1F7VAE4</accession>
<gene>
    <name evidence="7" type="ORF">A3I40_04280</name>
</gene>
<proteinExistence type="inferred from homology"/>
<dbReference type="EMBL" id="MGEP01000002">
    <property type="protein sequence ID" value="OGL87520.1"/>
    <property type="molecule type" value="Genomic_DNA"/>
</dbReference>
<evidence type="ECO:0000256" key="1">
    <source>
        <dbReference type="ARBA" id="ARBA00010815"/>
    </source>
</evidence>
<reference evidence="7 8" key="1">
    <citation type="journal article" date="2016" name="Nat. Commun.">
        <title>Thousands of microbial genomes shed light on interconnected biogeochemical processes in an aquifer system.</title>
        <authorList>
            <person name="Anantharaman K."/>
            <person name="Brown C.T."/>
            <person name="Hug L.A."/>
            <person name="Sharon I."/>
            <person name="Castelle C.J."/>
            <person name="Probst A.J."/>
            <person name="Thomas B.C."/>
            <person name="Singh A."/>
            <person name="Wilkins M.J."/>
            <person name="Karaoz U."/>
            <person name="Brodie E.L."/>
            <person name="Williams K.H."/>
            <person name="Hubbard S.S."/>
            <person name="Banfield J.F."/>
        </authorList>
    </citation>
    <scope>NUCLEOTIDE SEQUENCE [LARGE SCALE GENOMIC DNA]</scope>
</reference>
<keyword evidence="4" id="KW-0949">S-adenosyl-L-methionine</keyword>
<protein>
    <submittedName>
        <fullName evidence="7">Cyclopropane-fatty-acyl-phospholipid synthase</fullName>
    </submittedName>
</protein>
<dbReference type="GO" id="GO:0032259">
    <property type="term" value="P:methylation"/>
    <property type="evidence" value="ECO:0007669"/>
    <property type="project" value="UniProtKB-KW"/>
</dbReference>
<dbReference type="InterPro" id="IPR029063">
    <property type="entry name" value="SAM-dependent_MTases_sf"/>
</dbReference>
<dbReference type="PANTHER" id="PTHR43667:SF1">
    <property type="entry name" value="CYCLOPROPANE-FATTY-ACYL-PHOSPHOLIPID SYNTHASE"/>
    <property type="match status" value="1"/>
</dbReference>
<keyword evidence="3" id="KW-0808">Transferase</keyword>
<dbReference type="GO" id="GO:0008168">
    <property type="term" value="F:methyltransferase activity"/>
    <property type="evidence" value="ECO:0007669"/>
    <property type="project" value="UniProtKB-KW"/>
</dbReference>
<evidence type="ECO:0000256" key="6">
    <source>
        <dbReference type="PIRSR" id="PIRSR003085-1"/>
    </source>
</evidence>
<keyword evidence="5" id="KW-0443">Lipid metabolism</keyword>
<keyword evidence="2" id="KW-0489">Methyltransferase</keyword>
<dbReference type="PIRSF" id="PIRSF003085">
    <property type="entry name" value="CMAS"/>
    <property type="match status" value="1"/>
</dbReference>
<dbReference type="STRING" id="1802407.A3I40_04280"/>
<dbReference type="InterPro" id="IPR003333">
    <property type="entry name" value="CMAS"/>
</dbReference>
<evidence type="ECO:0000313" key="7">
    <source>
        <dbReference type="EMBL" id="OGL87520.1"/>
    </source>
</evidence>
<dbReference type="InterPro" id="IPR050723">
    <property type="entry name" value="CFA/CMAS"/>
</dbReference>
<dbReference type="SUPFAM" id="SSF53335">
    <property type="entry name" value="S-adenosyl-L-methionine-dependent methyltransferases"/>
    <property type="match status" value="1"/>
</dbReference>
<comment type="caution">
    <text evidence="7">The sequence shown here is derived from an EMBL/GenBank/DDBJ whole genome shotgun (WGS) entry which is preliminary data.</text>
</comment>
<dbReference type="PANTHER" id="PTHR43667">
    <property type="entry name" value="CYCLOPROPANE-FATTY-ACYL-PHOSPHOLIPID SYNTHASE"/>
    <property type="match status" value="1"/>
</dbReference>
<dbReference type="Pfam" id="PF02353">
    <property type="entry name" value="CMAS"/>
    <property type="match status" value="1"/>
</dbReference>
<evidence type="ECO:0000256" key="5">
    <source>
        <dbReference type="ARBA" id="ARBA00023098"/>
    </source>
</evidence>
<evidence type="ECO:0000313" key="8">
    <source>
        <dbReference type="Proteomes" id="UP000178723"/>
    </source>
</evidence>
<dbReference type="CDD" id="cd02440">
    <property type="entry name" value="AdoMet_MTases"/>
    <property type="match status" value="1"/>
</dbReference>
<sequence>MKRSKEIIKSFLVRVGITINGNNPYDPQIHNENFYGRVLREGSLGLGESYMDGWWDCEMLDQFFHKVLGADVDSRVRYSWNVISGFIWNSILNAGRKSKSFEIGQKHYNIGNDLYRAMLDKRLTYTCGYWSGNPPASGLDDAQEAKLDLVCKKIGLKRGQKILDIGSGWGSFIGYAAQKYGVDALGITVSKEQKELADNLYKHLPVETRLQDYRDINEKFDHVVSLGMFEHVGYKNYRTFMKVVYNALKDNGLFLLQTIGSSRSVRGTDPWIEKYIFPNSMLPSIRQISKAIEGLFVMEDWHNFGADYDKTLMAWYKNFTDNWEKIKSDYDERFYRMWRYYLLACAGAFRARKNQLWQIVLSKKGVPSGYRSVR</sequence>
<evidence type="ECO:0000256" key="4">
    <source>
        <dbReference type="ARBA" id="ARBA00022691"/>
    </source>
</evidence>
<evidence type="ECO:0000256" key="2">
    <source>
        <dbReference type="ARBA" id="ARBA00022603"/>
    </source>
</evidence>
<evidence type="ECO:0000256" key="3">
    <source>
        <dbReference type="ARBA" id="ARBA00022679"/>
    </source>
</evidence>
<name>A0A1F7VAE4_9BACT</name>
<dbReference type="Gene3D" id="3.40.50.150">
    <property type="entry name" value="Vaccinia Virus protein VP39"/>
    <property type="match status" value="1"/>
</dbReference>
<feature type="active site" evidence="6">
    <location>
        <position position="345"/>
    </location>
</feature>
<organism evidence="7 8">
    <name type="scientific">Candidatus Uhrbacteria bacterium RIFCSPLOWO2_02_FULL_48_12</name>
    <dbReference type="NCBI Taxonomy" id="1802407"/>
    <lineage>
        <taxon>Bacteria</taxon>
        <taxon>Candidatus Uhriibacteriota</taxon>
    </lineage>
</organism>
<dbReference type="AlphaFoldDB" id="A0A1F7VAE4"/>
<dbReference type="NCBIfam" id="NF008686">
    <property type="entry name" value="PRK11705.1"/>
    <property type="match status" value="1"/>
</dbReference>
<dbReference type="Proteomes" id="UP000178723">
    <property type="component" value="Unassembled WGS sequence"/>
</dbReference>
<dbReference type="GO" id="GO:0008610">
    <property type="term" value="P:lipid biosynthetic process"/>
    <property type="evidence" value="ECO:0007669"/>
    <property type="project" value="InterPro"/>
</dbReference>
<comment type="similarity">
    <text evidence="1">Belongs to the CFA/CMAS family.</text>
</comment>